<evidence type="ECO:0000256" key="4">
    <source>
        <dbReference type="ARBA" id="ARBA00022827"/>
    </source>
</evidence>
<gene>
    <name evidence="7" type="ORF">UFOPK2922_00220</name>
</gene>
<dbReference type="SUPFAM" id="SSF51905">
    <property type="entry name" value="FAD/NAD(P)-binding domain"/>
    <property type="match status" value="1"/>
</dbReference>
<dbReference type="PANTHER" id="PTHR42784:SF1">
    <property type="entry name" value="PYRANOSE 2-OXIDASE"/>
    <property type="match status" value="1"/>
</dbReference>
<dbReference type="EMBL" id="CAEZZS010000005">
    <property type="protein sequence ID" value="CAB4768874.1"/>
    <property type="molecule type" value="Genomic_DNA"/>
</dbReference>
<evidence type="ECO:0000313" key="7">
    <source>
        <dbReference type="EMBL" id="CAB4768874.1"/>
    </source>
</evidence>
<dbReference type="InterPro" id="IPR036188">
    <property type="entry name" value="FAD/NAD-bd_sf"/>
</dbReference>
<keyword evidence="4" id="KW-0274">FAD</keyword>
<proteinExistence type="inferred from homology"/>
<reference evidence="7" key="1">
    <citation type="submission" date="2020-05" db="EMBL/GenBank/DDBJ databases">
        <authorList>
            <person name="Chiriac C."/>
            <person name="Salcher M."/>
            <person name="Ghai R."/>
            <person name="Kavagutti S V."/>
        </authorList>
    </citation>
    <scope>NUCLEOTIDE SEQUENCE</scope>
</reference>
<feature type="domain" description="Glucose-methanol-choline oxidoreductase C-terminal" evidence="6">
    <location>
        <begin position="404"/>
        <end position="501"/>
    </location>
</feature>
<keyword evidence="3" id="KW-0285">Flavoprotein</keyword>
<comment type="similarity">
    <text evidence="2">Belongs to the GMC oxidoreductase family.</text>
</comment>
<name>A0A6J6VAR5_9ZZZZ</name>
<dbReference type="Gene3D" id="3.50.50.60">
    <property type="entry name" value="FAD/NAD(P)-binding domain"/>
    <property type="match status" value="2"/>
</dbReference>
<dbReference type="PANTHER" id="PTHR42784">
    <property type="entry name" value="PYRANOSE 2-OXIDASE"/>
    <property type="match status" value="1"/>
</dbReference>
<evidence type="ECO:0000256" key="2">
    <source>
        <dbReference type="ARBA" id="ARBA00010790"/>
    </source>
</evidence>
<dbReference type="GO" id="GO:0016614">
    <property type="term" value="F:oxidoreductase activity, acting on CH-OH group of donors"/>
    <property type="evidence" value="ECO:0007669"/>
    <property type="project" value="InterPro"/>
</dbReference>
<evidence type="ECO:0000259" key="6">
    <source>
        <dbReference type="Pfam" id="PF05199"/>
    </source>
</evidence>
<evidence type="ECO:0000256" key="5">
    <source>
        <dbReference type="ARBA" id="ARBA00023002"/>
    </source>
</evidence>
<sequence length="514" mass="58512">MRGKLFDRFFRCRLACVKVAVVGGGPVGIYFAKLCLDQGHNVTLIESGNLHEESKLLNKKNYVFNSPSAMPAGVHRIGGGSTLWRARISEFQQLDFENKDNKEFEQWPFGKDELASHYANLYKLLGAGDFSDEEFLARHFSRESNLLPQSLEMRIFRFCKADFFIKLFKSIQDHPNLDVLEGHLCKKISKSEFGSEINLELLQKSSNLIMQSFDSVVISCGTLQSAALLERSESLVTPGFSNVLGKYLMEHLEGYVGKVWVFRKEDRKFFESMELDNENRAIKAFHGAGVALALRSQKGAHARKINVHFEFRKPMPIFYFQEVKEKYTFSIGSLGDTFFRIIIFFERAVSYVLRRLRSILYKIVRVNLYSVYVKAEEIPFKESKGCLADADDNLLIYEHQVSDATYEKLCDAISNFQMVFNSHFRAKIKFYKKARSVTGLRTIFGSNWHPMGTTRMGSSISNSIVNSDLQIHGTPNCYVLSASVFPTGSNSNPTFTTLALASRLSETEFFSKSQ</sequence>
<comment type="cofactor">
    <cofactor evidence="1">
        <name>FAD</name>
        <dbReference type="ChEBI" id="CHEBI:57692"/>
    </cofactor>
</comment>
<dbReference type="InterPro" id="IPR007867">
    <property type="entry name" value="GMC_OxRtase_C"/>
</dbReference>
<protein>
    <submittedName>
        <fullName evidence="7">Unannotated protein</fullName>
    </submittedName>
</protein>
<dbReference type="AlphaFoldDB" id="A0A6J6VAR5"/>
<evidence type="ECO:0000256" key="3">
    <source>
        <dbReference type="ARBA" id="ARBA00022630"/>
    </source>
</evidence>
<dbReference type="Pfam" id="PF05199">
    <property type="entry name" value="GMC_oxred_C"/>
    <property type="match status" value="1"/>
</dbReference>
<evidence type="ECO:0000256" key="1">
    <source>
        <dbReference type="ARBA" id="ARBA00001974"/>
    </source>
</evidence>
<organism evidence="7">
    <name type="scientific">freshwater metagenome</name>
    <dbReference type="NCBI Taxonomy" id="449393"/>
    <lineage>
        <taxon>unclassified sequences</taxon>
        <taxon>metagenomes</taxon>
        <taxon>ecological metagenomes</taxon>
    </lineage>
</organism>
<keyword evidence="5" id="KW-0560">Oxidoreductase</keyword>
<accession>A0A6J6VAR5</accession>
<dbReference type="InterPro" id="IPR051473">
    <property type="entry name" value="P2Ox-like"/>
</dbReference>